<evidence type="ECO:0000259" key="2">
    <source>
        <dbReference type="Pfam" id="PF05699"/>
    </source>
</evidence>
<dbReference type="InterPro" id="IPR012337">
    <property type="entry name" value="RNaseH-like_sf"/>
</dbReference>
<sequence>MEDMCQAIIGTRCPIIFCHITTYNDVMVSTLKKRLVPKGGLLDGEALFHVRCCAHIINLIVQKGLSCISEILDKIRALTKMVPKPSHRGDEFYDCAEKIFHLNGKRKLNLDMQDEWEKVSVIHNFLELFYEVTCMFSVMKYPTANLYFKGAWMVHRHLFEAENGPHVFLKEIVQPMLIKFDKYWSEYNLYLSCTAILDPRYKVKFVEYCFSKLLGSDEALRRLNLVLATMKSLFIDYKLQYASSSLTIVSPSPATTLGSKNYFDDYDHFVGTSTRSQVGKSPLEMYLHDDALDLNSELDVLEFWHQSSVRYPVVSKMARDLLIIPISLICLYVAVVSLFFSFSFLEGADVDAREGAAVWMSDLRNLYEYNAMLRDKLISAQVRLSDLEKHTSFAKGN</sequence>
<feature type="domain" description="HAT C-terminal dimerisation" evidence="2">
    <location>
        <begin position="283"/>
        <end position="327"/>
    </location>
</feature>
<feature type="transmembrane region" description="Helical" evidence="1">
    <location>
        <begin position="322"/>
        <end position="345"/>
    </location>
</feature>
<dbReference type="PANTHER" id="PTHR23272">
    <property type="entry name" value="BED FINGER-RELATED"/>
    <property type="match status" value="1"/>
</dbReference>
<dbReference type="RefSeq" id="XP_056698402.1">
    <property type="nucleotide sequence ID" value="XM_056842424.1"/>
</dbReference>
<feature type="domain" description="hAT-like transposase RNase-H fold" evidence="3">
    <location>
        <begin position="139"/>
        <end position="237"/>
    </location>
</feature>
<name>A0ABM3RRZ8_SPIOL</name>
<reference evidence="4" key="1">
    <citation type="journal article" date="2021" name="Nat. Commun.">
        <title>Genomic analyses provide insights into spinach domestication and the genetic basis of agronomic traits.</title>
        <authorList>
            <person name="Cai X."/>
            <person name="Sun X."/>
            <person name="Xu C."/>
            <person name="Sun H."/>
            <person name="Wang X."/>
            <person name="Ge C."/>
            <person name="Zhang Z."/>
            <person name="Wang Q."/>
            <person name="Fei Z."/>
            <person name="Jiao C."/>
            <person name="Wang Q."/>
        </authorList>
    </citation>
    <scope>NUCLEOTIDE SEQUENCE [LARGE SCALE GENOMIC DNA]</scope>
    <source>
        <strain evidence="4">cv. Varoflay</strain>
    </source>
</reference>
<dbReference type="InterPro" id="IPR008906">
    <property type="entry name" value="HATC_C_dom"/>
</dbReference>
<evidence type="ECO:0000259" key="3">
    <source>
        <dbReference type="Pfam" id="PF14372"/>
    </source>
</evidence>
<accession>A0ABM3RRZ8</accession>
<keyword evidence="1" id="KW-0472">Membrane</keyword>
<dbReference type="GeneID" id="130472020"/>
<gene>
    <name evidence="5" type="primary">LOC130472020</name>
</gene>
<dbReference type="InterPro" id="IPR025525">
    <property type="entry name" value="hAT-like_transposase_RNase-H"/>
</dbReference>
<keyword evidence="1" id="KW-1133">Transmembrane helix</keyword>
<keyword evidence="1" id="KW-0812">Transmembrane</keyword>
<dbReference type="SUPFAM" id="SSF53098">
    <property type="entry name" value="Ribonuclease H-like"/>
    <property type="match status" value="1"/>
</dbReference>
<evidence type="ECO:0000256" key="1">
    <source>
        <dbReference type="SAM" id="Phobius"/>
    </source>
</evidence>
<dbReference type="PANTHER" id="PTHR23272:SF189">
    <property type="entry name" value="ZINC FINGER BED DOMAIN-CONTAINING PROTEIN RICESLEEPER 1-LIKE"/>
    <property type="match status" value="1"/>
</dbReference>
<dbReference type="Pfam" id="PF05699">
    <property type="entry name" value="Dimer_Tnp_hAT"/>
    <property type="match status" value="1"/>
</dbReference>
<dbReference type="Proteomes" id="UP000813463">
    <property type="component" value="Chromosome 4"/>
</dbReference>
<evidence type="ECO:0000313" key="5">
    <source>
        <dbReference type="RefSeq" id="XP_056698402.1"/>
    </source>
</evidence>
<organism evidence="4 5">
    <name type="scientific">Spinacia oleracea</name>
    <name type="common">Spinach</name>
    <dbReference type="NCBI Taxonomy" id="3562"/>
    <lineage>
        <taxon>Eukaryota</taxon>
        <taxon>Viridiplantae</taxon>
        <taxon>Streptophyta</taxon>
        <taxon>Embryophyta</taxon>
        <taxon>Tracheophyta</taxon>
        <taxon>Spermatophyta</taxon>
        <taxon>Magnoliopsida</taxon>
        <taxon>eudicotyledons</taxon>
        <taxon>Gunneridae</taxon>
        <taxon>Pentapetalae</taxon>
        <taxon>Caryophyllales</taxon>
        <taxon>Chenopodiaceae</taxon>
        <taxon>Chenopodioideae</taxon>
        <taxon>Anserineae</taxon>
        <taxon>Spinacia</taxon>
    </lineage>
</organism>
<proteinExistence type="predicted"/>
<evidence type="ECO:0000313" key="4">
    <source>
        <dbReference type="Proteomes" id="UP000813463"/>
    </source>
</evidence>
<reference evidence="5" key="2">
    <citation type="submission" date="2025-08" db="UniProtKB">
        <authorList>
            <consortium name="RefSeq"/>
        </authorList>
    </citation>
    <scope>IDENTIFICATION</scope>
    <source>
        <tissue evidence="5">Leaf</tissue>
    </source>
</reference>
<dbReference type="Pfam" id="PF14372">
    <property type="entry name" value="hAT-like_RNase-H"/>
    <property type="match status" value="1"/>
</dbReference>
<protein>
    <submittedName>
        <fullName evidence="5">Zinc finger BED domain-containing protein RICESLEEPER 2-like</fullName>
    </submittedName>
</protein>
<keyword evidence="4" id="KW-1185">Reference proteome</keyword>